<dbReference type="SUPFAM" id="SSF53597">
    <property type="entry name" value="Dihydrofolate reductase-like"/>
    <property type="match status" value="1"/>
</dbReference>
<dbReference type="PANTHER" id="PTHR38011">
    <property type="entry name" value="DIHYDROFOLATE REDUCTASE FAMILY PROTEIN (AFU_ORTHOLOGUE AFUA_8G06820)"/>
    <property type="match status" value="1"/>
</dbReference>
<proteinExistence type="predicted"/>
<dbReference type="NCBIfam" id="NF010663">
    <property type="entry name" value="PRK14059.1-1"/>
    <property type="match status" value="1"/>
</dbReference>
<keyword evidence="6" id="KW-1185">Reference proteome</keyword>
<keyword evidence="2" id="KW-0521">NADP</keyword>
<evidence type="ECO:0000256" key="1">
    <source>
        <dbReference type="ARBA" id="ARBA00005104"/>
    </source>
</evidence>
<dbReference type="NCBIfam" id="NF010664">
    <property type="entry name" value="PRK14059.1-2"/>
    <property type="match status" value="1"/>
</dbReference>
<reference evidence="5 6" key="1">
    <citation type="submission" date="2018-12" db="EMBL/GenBank/DDBJ databases">
        <authorList>
            <consortium name="Pathogen Informatics"/>
        </authorList>
    </citation>
    <scope>NUCLEOTIDE SEQUENCE [LARGE SCALE GENOMIC DNA]</scope>
    <source>
        <strain evidence="5 6">NCTC10485</strain>
    </source>
</reference>
<evidence type="ECO:0000313" key="5">
    <source>
        <dbReference type="EMBL" id="VEG48529.1"/>
    </source>
</evidence>
<dbReference type="PANTHER" id="PTHR38011:SF7">
    <property type="entry name" value="2,5-DIAMINO-6-RIBOSYLAMINO-4(3H)-PYRIMIDINONE 5'-PHOSPHATE REDUCTASE"/>
    <property type="match status" value="1"/>
</dbReference>
<gene>
    <name evidence="5" type="primary">ribD_2</name>
    <name evidence="5" type="ORF">NCTC10485_02827</name>
</gene>
<organism evidence="5 6">
    <name type="scientific">Mycolicibacterium chitae</name>
    <name type="common">Mycobacterium chitae</name>
    <dbReference type="NCBI Taxonomy" id="1792"/>
    <lineage>
        <taxon>Bacteria</taxon>
        <taxon>Bacillati</taxon>
        <taxon>Actinomycetota</taxon>
        <taxon>Actinomycetes</taxon>
        <taxon>Mycobacteriales</taxon>
        <taxon>Mycobacteriaceae</taxon>
        <taxon>Mycolicibacterium</taxon>
    </lineage>
</organism>
<evidence type="ECO:0000313" key="6">
    <source>
        <dbReference type="Proteomes" id="UP000282551"/>
    </source>
</evidence>
<dbReference type="GO" id="GO:0009231">
    <property type="term" value="P:riboflavin biosynthetic process"/>
    <property type="evidence" value="ECO:0007669"/>
    <property type="project" value="InterPro"/>
</dbReference>
<dbReference type="EMBL" id="LR134355">
    <property type="protein sequence ID" value="VEG48529.1"/>
    <property type="molecule type" value="Genomic_DNA"/>
</dbReference>
<dbReference type="Gene3D" id="3.40.430.10">
    <property type="entry name" value="Dihydrofolate Reductase, subunit A"/>
    <property type="match status" value="1"/>
</dbReference>
<dbReference type="RefSeq" id="WP_126334318.1">
    <property type="nucleotide sequence ID" value="NZ_AP022604.1"/>
</dbReference>
<dbReference type="InterPro" id="IPR002734">
    <property type="entry name" value="RibDG_C"/>
</dbReference>
<dbReference type="OrthoDB" id="5243299at2"/>
<accession>A0A3S4RNG5</accession>
<evidence type="ECO:0000259" key="4">
    <source>
        <dbReference type="Pfam" id="PF01872"/>
    </source>
</evidence>
<evidence type="ECO:0000256" key="3">
    <source>
        <dbReference type="ARBA" id="ARBA00023002"/>
    </source>
</evidence>
<feature type="domain" description="Bacterial bifunctional deaminase-reductase C-terminal" evidence="4">
    <location>
        <begin position="38"/>
        <end position="249"/>
    </location>
</feature>
<dbReference type="NCBIfam" id="NF010665">
    <property type="entry name" value="PRK14059.1-4"/>
    <property type="match status" value="1"/>
</dbReference>
<keyword evidence="3" id="KW-0560">Oxidoreductase</keyword>
<sequence>MPEPVAGTQLTLLGGTGLVDEQRLCDLYSYPDRLTRCWVRSNFITSIDGGASADGKSGGLGSPGDRALFALMRELADVVVVGAGTVRVENYGGAKLSAAARQTRQARGQAEVPPIAIVTRSGDLDRDMRVFTDTEVTPLVLTATVALEATRARLGAAAEVIDCSAKDAGAVDIPTMLTTLAGRGLLRVLTEGGPRLHGSFIDAGLLDELCLSLAPTLLGGQAPRIAAGPGQAHTALRRAHLLADDAGYLYTRYVRNQ</sequence>
<dbReference type="GO" id="GO:0008703">
    <property type="term" value="F:5-amino-6-(5-phosphoribosylamino)uracil reductase activity"/>
    <property type="evidence" value="ECO:0007669"/>
    <property type="project" value="InterPro"/>
</dbReference>
<comment type="pathway">
    <text evidence="1">Cofactor biosynthesis; riboflavin biosynthesis.</text>
</comment>
<dbReference type="AlphaFoldDB" id="A0A3S4RNG5"/>
<name>A0A3S4RNG5_MYCCI</name>
<dbReference type="InterPro" id="IPR050765">
    <property type="entry name" value="Riboflavin_Biosynth_HTPR"/>
</dbReference>
<protein>
    <submittedName>
        <fullName evidence="5">Pyrimidine reductase</fullName>
    </submittedName>
</protein>
<dbReference type="InterPro" id="IPR024072">
    <property type="entry name" value="DHFR-like_dom_sf"/>
</dbReference>
<dbReference type="Pfam" id="PF01872">
    <property type="entry name" value="RibD_C"/>
    <property type="match status" value="1"/>
</dbReference>
<dbReference type="Proteomes" id="UP000282551">
    <property type="component" value="Chromosome"/>
</dbReference>
<evidence type="ECO:0000256" key="2">
    <source>
        <dbReference type="ARBA" id="ARBA00022857"/>
    </source>
</evidence>